<feature type="compositionally biased region" description="Polar residues" evidence="1">
    <location>
        <begin position="456"/>
        <end position="467"/>
    </location>
</feature>
<keyword evidence="2" id="KW-0472">Membrane</keyword>
<evidence type="ECO:0000256" key="2">
    <source>
        <dbReference type="SAM" id="Phobius"/>
    </source>
</evidence>
<feature type="compositionally biased region" description="Basic and acidic residues" evidence="1">
    <location>
        <begin position="349"/>
        <end position="361"/>
    </location>
</feature>
<feature type="compositionally biased region" description="Gly residues" evidence="1">
    <location>
        <begin position="270"/>
        <end position="281"/>
    </location>
</feature>
<feature type="compositionally biased region" description="Basic residues" evidence="1">
    <location>
        <begin position="331"/>
        <end position="347"/>
    </location>
</feature>
<evidence type="ECO:0000256" key="1">
    <source>
        <dbReference type="SAM" id="MobiDB-lite"/>
    </source>
</evidence>
<feature type="region of interest" description="Disordered" evidence="1">
    <location>
        <begin position="256"/>
        <end position="511"/>
    </location>
</feature>
<keyword evidence="2" id="KW-1133">Transmembrane helix</keyword>
<accession>A0A0G4GAQ2</accession>
<evidence type="ECO:0008006" key="4">
    <source>
        <dbReference type="Google" id="ProtNLM"/>
    </source>
</evidence>
<keyword evidence="2" id="KW-0812">Transmembrane</keyword>
<protein>
    <recommendedName>
        <fullName evidence="4">Thioredoxin domain-containing protein</fullName>
    </recommendedName>
</protein>
<gene>
    <name evidence="3" type="ORF">Cvel_4432</name>
</gene>
<proteinExistence type="predicted"/>
<reference evidence="3" key="1">
    <citation type="submission" date="2014-11" db="EMBL/GenBank/DDBJ databases">
        <authorList>
            <person name="Otto D Thomas"/>
            <person name="Naeem Raeece"/>
        </authorList>
    </citation>
    <scope>NUCLEOTIDE SEQUENCE</scope>
</reference>
<evidence type="ECO:0000313" key="3">
    <source>
        <dbReference type="EMBL" id="CEM26062.1"/>
    </source>
</evidence>
<feature type="compositionally biased region" description="Pro residues" evidence="1">
    <location>
        <begin position="411"/>
        <end position="422"/>
    </location>
</feature>
<dbReference type="AlphaFoldDB" id="A0A0G4GAQ2"/>
<organism evidence="3">
    <name type="scientific">Chromera velia CCMP2878</name>
    <dbReference type="NCBI Taxonomy" id="1169474"/>
    <lineage>
        <taxon>Eukaryota</taxon>
        <taxon>Sar</taxon>
        <taxon>Alveolata</taxon>
        <taxon>Colpodellida</taxon>
        <taxon>Chromeraceae</taxon>
        <taxon>Chromera</taxon>
    </lineage>
</organism>
<feature type="compositionally biased region" description="Polar residues" evidence="1">
    <location>
        <begin position="363"/>
        <end position="374"/>
    </location>
</feature>
<sequence length="511" mass="53491">MPRSPSLDKLAYLLIFGGCMMSLLVTFFLAHEIILTDERSKVEAVLQVKRAILGGNGGMMPHGRGPSRETVSDAFLMGAVEDSEGNLVDVSEVLFPSSGHPVSVGLYFSTASCPLCRRGDPQLISWLVEEDRERAGGAELIAVVVPCDNDHSAWMQHKKSLVDGGAVGKGPVLFLRWESALVDHLKLRFGVWARAETTKLEQTLPAGETLPPRRSGVPAVVVIGPKGEELEFLSLETADDAARASRLSAWDLHARRERGGTGEGETQAGSAGGSYGVGGGPSSSSGTVGKTGGGELASSLRSGAATPDALGESPSPARQRRRLDLNPQKRAGGKGKNRRQGKGKGKGGLKAEEKQGLKEMELGSTSDVHSSSVILGSHRTENSTVLPLEREKAVVSSVTSPESPVASSLVPSPPSPTGPPLRDPLSLSLSLQDVSALPPQGRTAVPKTEDERGARSDSSASLQQSPVPMSVASLVDPSRAAPATLSSQRLMKKGGARAASINSSPKHSEVL</sequence>
<dbReference type="EMBL" id="CDMZ01001037">
    <property type="protein sequence ID" value="CEM26062.1"/>
    <property type="molecule type" value="Genomic_DNA"/>
</dbReference>
<name>A0A0G4GAQ2_9ALVE</name>
<feature type="transmembrane region" description="Helical" evidence="2">
    <location>
        <begin position="12"/>
        <end position="30"/>
    </location>
</feature>
<feature type="compositionally biased region" description="Low complexity" evidence="1">
    <location>
        <begin position="394"/>
        <end position="410"/>
    </location>
</feature>
<dbReference type="VEuPathDB" id="CryptoDB:Cvel_4432"/>
<dbReference type="Gene3D" id="3.40.30.10">
    <property type="entry name" value="Glutaredoxin"/>
    <property type="match status" value="1"/>
</dbReference>